<comment type="caution">
    <text evidence="1">The sequence shown here is derived from an EMBL/GenBank/DDBJ whole genome shotgun (WGS) entry which is preliminary data.</text>
</comment>
<keyword evidence="2" id="KW-1185">Reference proteome</keyword>
<dbReference type="Proteomes" id="UP001143910">
    <property type="component" value="Unassembled WGS sequence"/>
</dbReference>
<accession>A0ACC1N3N2</accession>
<gene>
    <name evidence="1" type="ORF">NQ176_g6378</name>
</gene>
<proteinExistence type="predicted"/>
<protein>
    <submittedName>
        <fullName evidence="1">Uncharacterized protein</fullName>
    </submittedName>
</protein>
<reference evidence="1" key="1">
    <citation type="submission" date="2022-08" db="EMBL/GenBank/DDBJ databases">
        <title>Genome Sequence of Lecanicillium fungicola.</title>
        <authorList>
            <person name="Buettner E."/>
        </authorList>
    </citation>
    <scope>NUCLEOTIDE SEQUENCE</scope>
    <source>
        <strain evidence="1">Babe33</strain>
    </source>
</reference>
<evidence type="ECO:0000313" key="2">
    <source>
        <dbReference type="Proteomes" id="UP001143910"/>
    </source>
</evidence>
<sequence length="425" mass="44320">MVQKFNIAVLATAVASHFLGFAEARHDYGDTIVEVQYQPYAIVCSGKTTTSTAVQTVTKCNGKDGYVTITEPGPVATTKTIPPKDGHPGTVIIDVPSDGTGPGYVTVTQLGPVPTTFTIPPNSGHPGTVIVQTTAPATNPGYVTTTEPGSVVTTRTIPPKDGHPGTVIIDVPTGKSTAAAPTSTAAGSSTSSSTSISSSTTSKSPSCTAGVKWAYYKMAQASTDTASGPGKIPYQGATDWIQNALQIETVMQGNPSPDSTGTTEVIGVPSAPGSKIGVPGNNCGVSPPVIYGTTTSGDGSYFVVHHIGYFHPEKSGDYRFALPNVDDGMYLWLGDKAKSGWTTANADLYAQSGGSADHSKNPFHYTATAGEYVPFRATFVQAERCAFWNLTIQDPTSKYIESADIKVMDNQLTFGCGSNTPDFDF</sequence>
<name>A0ACC1N3N2_9HYPO</name>
<evidence type="ECO:0000313" key="1">
    <source>
        <dbReference type="EMBL" id="KAJ2973842.1"/>
    </source>
</evidence>
<dbReference type="EMBL" id="JANJQO010000911">
    <property type="protein sequence ID" value="KAJ2973842.1"/>
    <property type="molecule type" value="Genomic_DNA"/>
</dbReference>
<organism evidence="1 2">
    <name type="scientific">Zarea fungicola</name>
    <dbReference type="NCBI Taxonomy" id="93591"/>
    <lineage>
        <taxon>Eukaryota</taxon>
        <taxon>Fungi</taxon>
        <taxon>Dikarya</taxon>
        <taxon>Ascomycota</taxon>
        <taxon>Pezizomycotina</taxon>
        <taxon>Sordariomycetes</taxon>
        <taxon>Hypocreomycetidae</taxon>
        <taxon>Hypocreales</taxon>
        <taxon>Cordycipitaceae</taxon>
        <taxon>Zarea</taxon>
    </lineage>
</organism>